<keyword evidence="2" id="KW-0812">Transmembrane</keyword>
<keyword evidence="2" id="KW-0472">Membrane</keyword>
<evidence type="ECO:0000256" key="2">
    <source>
        <dbReference type="SAM" id="Phobius"/>
    </source>
</evidence>
<gene>
    <name evidence="3" type="ORF">HXO56_01925</name>
</gene>
<name>A0A930KQE3_9MICC</name>
<evidence type="ECO:0000256" key="1">
    <source>
        <dbReference type="SAM" id="MobiDB-lite"/>
    </source>
</evidence>
<dbReference type="EMBL" id="JABZXJ010000005">
    <property type="protein sequence ID" value="MBF1648847.1"/>
    <property type="molecule type" value="Genomic_DNA"/>
</dbReference>
<feature type="compositionally biased region" description="Low complexity" evidence="1">
    <location>
        <begin position="396"/>
        <end position="407"/>
    </location>
</feature>
<evidence type="ECO:0000313" key="4">
    <source>
        <dbReference type="Proteomes" id="UP000769484"/>
    </source>
</evidence>
<feature type="compositionally biased region" description="Basic residues" evidence="1">
    <location>
        <begin position="359"/>
        <end position="372"/>
    </location>
</feature>
<protein>
    <submittedName>
        <fullName evidence="3">CoA-disulfide reductase</fullName>
    </submittedName>
</protein>
<keyword evidence="2" id="KW-1133">Transmembrane helix</keyword>
<feature type="region of interest" description="Disordered" evidence="1">
    <location>
        <begin position="357"/>
        <end position="414"/>
    </location>
</feature>
<sequence>MRTRAVATVAARREDNHVDIKDWMAPMVTLAIGASTIFISYKNYQSQTQAKPSELARLELWSKLLAESGIDIGDLPPEDEITAEQREILENYRVFLKRASLESKLRKVGIENNRLFNLLMKRAHSPVKPTPIGFGDSIIYYRLILWLFAFIWIPIATIFLGIPVLISFGAYLYRMFITRSADNYVDYSIPVGSLVIIIIGLLAVGGLWYLQNKIRSAIIANNVYFYFWDTYGAKRGSRDSVQAYTERLTAKTYSDLLFIGQHEFAQQFRENMYMAGIQEIDEYPRVLSDVGMIPRNHQVVEATADYNWLDRIINWMRAKIGMEPKPARVIYTLERKPPKGAGATATSGLDVQLHELKPGKKKRFRRKRKKGRVLMQAEPATDAVPLYTEHPDDAASDASEADSAAASQPQVVNGPTLTDELVEDLSTGQIPLVQVRREQGQKKSSQNAGSGDAGSAETYDIDSAADGARADSPKSASEGSSE</sequence>
<dbReference type="Proteomes" id="UP000769484">
    <property type="component" value="Unassembled WGS sequence"/>
</dbReference>
<comment type="caution">
    <text evidence="3">The sequence shown here is derived from an EMBL/GenBank/DDBJ whole genome shotgun (WGS) entry which is preliminary data.</text>
</comment>
<feature type="transmembrane region" description="Helical" evidence="2">
    <location>
        <begin position="23"/>
        <end position="41"/>
    </location>
</feature>
<feature type="region of interest" description="Disordered" evidence="1">
    <location>
        <begin position="428"/>
        <end position="482"/>
    </location>
</feature>
<proteinExistence type="predicted"/>
<evidence type="ECO:0000313" key="3">
    <source>
        <dbReference type="EMBL" id="MBF1648847.1"/>
    </source>
</evidence>
<reference evidence="3" key="1">
    <citation type="submission" date="2020-04" db="EMBL/GenBank/DDBJ databases">
        <title>Deep metagenomics examines the oral microbiome during advanced dental caries in children, revealing novel taxa and co-occurrences with host molecules.</title>
        <authorList>
            <person name="Baker J.L."/>
            <person name="Morton J.T."/>
            <person name="Dinis M."/>
            <person name="Alvarez R."/>
            <person name="Tran N.C."/>
            <person name="Knight R."/>
            <person name="Edlund A."/>
        </authorList>
    </citation>
    <scope>NUCLEOTIDE SEQUENCE</scope>
    <source>
        <strain evidence="3">JCVI_47_bin.4</strain>
    </source>
</reference>
<feature type="transmembrane region" description="Helical" evidence="2">
    <location>
        <begin position="143"/>
        <end position="171"/>
    </location>
</feature>
<accession>A0A930KQE3</accession>
<dbReference type="AlphaFoldDB" id="A0A930KQE3"/>
<feature type="transmembrane region" description="Helical" evidence="2">
    <location>
        <begin position="191"/>
        <end position="210"/>
    </location>
</feature>
<organism evidence="3 4">
    <name type="scientific">Rothia dentocariosa</name>
    <dbReference type="NCBI Taxonomy" id="2047"/>
    <lineage>
        <taxon>Bacteria</taxon>
        <taxon>Bacillati</taxon>
        <taxon>Actinomycetota</taxon>
        <taxon>Actinomycetes</taxon>
        <taxon>Micrococcales</taxon>
        <taxon>Micrococcaceae</taxon>
        <taxon>Rothia</taxon>
    </lineage>
</organism>